<feature type="non-terminal residue" evidence="2">
    <location>
        <position position="193"/>
    </location>
</feature>
<proteinExistence type="predicted"/>
<accession>K1TIK3</accession>
<reference evidence="2" key="1">
    <citation type="journal article" date="2013" name="Environ. Microbiol.">
        <title>Microbiota from the distal guts of lean and obese adolescents exhibit partial functional redundancy besides clear differences in community structure.</title>
        <authorList>
            <person name="Ferrer M."/>
            <person name="Ruiz A."/>
            <person name="Lanza F."/>
            <person name="Haange S.B."/>
            <person name="Oberbach A."/>
            <person name="Till H."/>
            <person name="Bargiela R."/>
            <person name="Campoy C."/>
            <person name="Segura M.T."/>
            <person name="Richter M."/>
            <person name="von Bergen M."/>
            <person name="Seifert J."/>
            <person name="Suarez A."/>
        </authorList>
    </citation>
    <scope>NUCLEOTIDE SEQUENCE</scope>
</reference>
<evidence type="ECO:0000256" key="1">
    <source>
        <dbReference type="SAM" id="MobiDB-lite"/>
    </source>
</evidence>
<sequence>VECQAPDGIEIAVVKHEDPAPKDDAAYKNTIELNSKNYSFIDDIKMTEVSSDGYTFYKPPLKQENGVASPILDVADWDLADSSVHFLSFDLYVRSKSKFDIYLDSKSKISPNAKNLTGENADNKSDFGESGESKGISRDCVTGAVRFSVANYKTYETKLLWIPAPNIFLNVNSDTTQYSVNTDKRSGKSIFAR</sequence>
<feature type="non-terminal residue" evidence="2">
    <location>
        <position position="1"/>
    </location>
</feature>
<organism evidence="2">
    <name type="scientific">human gut metagenome</name>
    <dbReference type="NCBI Taxonomy" id="408170"/>
    <lineage>
        <taxon>unclassified sequences</taxon>
        <taxon>metagenomes</taxon>
        <taxon>organismal metagenomes</taxon>
    </lineage>
</organism>
<protein>
    <submittedName>
        <fullName evidence="2">Uncharacterized protein</fullName>
    </submittedName>
</protein>
<feature type="compositionally biased region" description="Basic and acidic residues" evidence="1">
    <location>
        <begin position="121"/>
        <end position="135"/>
    </location>
</feature>
<dbReference type="EMBL" id="AJWY01006715">
    <property type="protein sequence ID" value="EKC66070.1"/>
    <property type="molecule type" value="Genomic_DNA"/>
</dbReference>
<dbReference type="AlphaFoldDB" id="K1TIK3"/>
<gene>
    <name evidence="2" type="ORF">LEA_09995</name>
</gene>
<comment type="caution">
    <text evidence="2">The sequence shown here is derived from an EMBL/GenBank/DDBJ whole genome shotgun (WGS) entry which is preliminary data.</text>
</comment>
<evidence type="ECO:0000313" key="2">
    <source>
        <dbReference type="EMBL" id="EKC66070.1"/>
    </source>
</evidence>
<feature type="region of interest" description="Disordered" evidence="1">
    <location>
        <begin position="113"/>
        <end position="135"/>
    </location>
</feature>
<name>K1TIK3_9ZZZZ</name>